<protein>
    <submittedName>
        <fullName evidence="2">Uncharacterized protein</fullName>
    </submittedName>
</protein>
<dbReference type="EMBL" id="AMWN01000006">
    <property type="protein sequence ID" value="EXJ83914.1"/>
    <property type="molecule type" value="Genomic_DNA"/>
</dbReference>
<reference evidence="2 3" key="1">
    <citation type="submission" date="2013-03" db="EMBL/GenBank/DDBJ databases">
        <title>The Genome Sequence of Capronia coronata CBS 617.96.</title>
        <authorList>
            <consortium name="The Broad Institute Genomics Platform"/>
            <person name="Cuomo C."/>
            <person name="de Hoog S."/>
            <person name="Gorbushina A."/>
            <person name="Walker B."/>
            <person name="Young S.K."/>
            <person name="Zeng Q."/>
            <person name="Gargeya S."/>
            <person name="Fitzgerald M."/>
            <person name="Haas B."/>
            <person name="Abouelleil A."/>
            <person name="Allen A.W."/>
            <person name="Alvarado L."/>
            <person name="Arachchi H.M."/>
            <person name="Berlin A.M."/>
            <person name="Chapman S.B."/>
            <person name="Gainer-Dewar J."/>
            <person name="Goldberg J."/>
            <person name="Griggs A."/>
            <person name="Gujja S."/>
            <person name="Hansen M."/>
            <person name="Howarth C."/>
            <person name="Imamovic A."/>
            <person name="Ireland A."/>
            <person name="Larimer J."/>
            <person name="McCowan C."/>
            <person name="Murphy C."/>
            <person name="Pearson M."/>
            <person name="Poon T.W."/>
            <person name="Priest M."/>
            <person name="Roberts A."/>
            <person name="Saif S."/>
            <person name="Shea T."/>
            <person name="Sisk P."/>
            <person name="Sykes S."/>
            <person name="Wortman J."/>
            <person name="Nusbaum C."/>
            <person name="Birren B."/>
        </authorList>
    </citation>
    <scope>NUCLEOTIDE SEQUENCE [LARGE SCALE GENOMIC DNA]</scope>
    <source>
        <strain evidence="2 3">CBS 617.96</strain>
    </source>
</reference>
<feature type="compositionally biased region" description="Basic and acidic residues" evidence="1">
    <location>
        <begin position="1"/>
        <end position="88"/>
    </location>
</feature>
<feature type="compositionally biased region" description="Low complexity" evidence="1">
    <location>
        <begin position="327"/>
        <end position="337"/>
    </location>
</feature>
<dbReference type="AlphaFoldDB" id="W9YNT3"/>
<comment type="caution">
    <text evidence="2">The sequence shown here is derived from an EMBL/GenBank/DDBJ whole genome shotgun (WGS) entry which is preliminary data.</text>
</comment>
<evidence type="ECO:0000313" key="2">
    <source>
        <dbReference type="EMBL" id="EXJ83914.1"/>
    </source>
</evidence>
<feature type="compositionally biased region" description="Basic and acidic residues" evidence="1">
    <location>
        <begin position="138"/>
        <end position="149"/>
    </location>
</feature>
<organism evidence="2 3">
    <name type="scientific">Capronia coronata CBS 617.96</name>
    <dbReference type="NCBI Taxonomy" id="1182541"/>
    <lineage>
        <taxon>Eukaryota</taxon>
        <taxon>Fungi</taxon>
        <taxon>Dikarya</taxon>
        <taxon>Ascomycota</taxon>
        <taxon>Pezizomycotina</taxon>
        <taxon>Eurotiomycetes</taxon>
        <taxon>Chaetothyriomycetidae</taxon>
        <taxon>Chaetothyriales</taxon>
        <taxon>Herpotrichiellaceae</taxon>
        <taxon>Capronia</taxon>
    </lineage>
</organism>
<gene>
    <name evidence="2" type="ORF">A1O1_07543</name>
</gene>
<evidence type="ECO:0000256" key="1">
    <source>
        <dbReference type="SAM" id="MobiDB-lite"/>
    </source>
</evidence>
<feature type="region of interest" description="Disordered" evidence="1">
    <location>
        <begin position="232"/>
        <end position="298"/>
    </location>
</feature>
<feature type="region of interest" description="Disordered" evidence="1">
    <location>
        <begin position="1"/>
        <end position="106"/>
    </location>
</feature>
<accession>W9YNT3</accession>
<proteinExistence type="predicted"/>
<dbReference type="RefSeq" id="XP_007726600.1">
    <property type="nucleotide sequence ID" value="XM_007728410.1"/>
</dbReference>
<feature type="compositionally biased region" description="Basic and acidic residues" evidence="1">
    <location>
        <begin position="96"/>
        <end position="106"/>
    </location>
</feature>
<feature type="region of interest" description="Disordered" evidence="1">
    <location>
        <begin position="124"/>
        <end position="152"/>
    </location>
</feature>
<dbReference type="Proteomes" id="UP000019484">
    <property type="component" value="Unassembled WGS sequence"/>
</dbReference>
<keyword evidence="3" id="KW-1185">Reference proteome</keyword>
<dbReference type="GeneID" id="19162399"/>
<dbReference type="HOGENOM" id="CLU_039432_0_0_1"/>
<dbReference type="STRING" id="1182541.W9YNT3"/>
<dbReference type="OrthoDB" id="4146887at2759"/>
<evidence type="ECO:0000313" key="3">
    <source>
        <dbReference type="Proteomes" id="UP000019484"/>
    </source>
</evidence>
<name>W9YNT3_9EURO</name>
<sequence length="413" mass="47219">MSSRYQDDPEYRRGEPRHPPRRETRERDRPERVAPPRERERRIPGERIDHDTRMTEAVDSRMDTRLDTRIDSRMDSRMDNRMDLRPDQRPSTTSRIDPRPERMVDPRGTEPEVFLLRDPTTGEFYREVPRNPSARSPYAREDRDYDAPSRNRTTMDVPITRERDPVTASKEKSFNTKSANILVRMPLAAQPGTMKYAAPVDVHDVVALMLIWTWQAMEQSLRQETVKWQRERERRARQGRSQGMANTERQTSRSKDPVGSYAEMQARQESQHRYAGEMDIDDDDYGRPPPRHRELEARPLASGRVAIPVTSTYAPEPGFPAQYTISSGQPGYPPGQSGFHGSEREPRTFPGESATAPSISRSGQLPGGYAPPLYPTRTGPPISSSLSGSYDPRRDVMGAPYGPGYSDSRRHGR</sequence>
<feature type="region of interest" description="Disordered" evidence="1">
    <location>
        <begin position="327"/>
        <end position="413"/>
    </location>
</feature>